<feature type="domain" description="Protein kinase" evidence="6">
    <location>
        <begin position="11"/>
        <end position="264"/>
    </location>
</feature>
<dbReference type="Gene3D" id="1.10.510.10">
    <property type="entry name" value="Transferase(Phosphotransferase) domain 1"/>
    <property type="match status" value="1"/>
</dbReference>
<dbReference type="SMART" id="SM00220">
    <property type="entry name" value="S_TKc"/>
    <property type="match status" value="1"/>
</dbReference>
<name>A0ABT0ND96_9GAMM</name>
<evidence type="ECO:0000259" key="6">
    <source>
        <dbReference type="PROSITE" id="PS50011"/>
    </source>
</evidence>
<dbReference type="SUPFAM" id="SSF56112">
    <property type="entry name" value="Protein kinase-like (PK-like)"/>
    <property type="match status" value="1"/>
</dbReference>
<dbReference type="SUPFAM" id="SSF48452">
    <property type="entry name" value="TPR-like"/>
    <property type="match status" value="1"/>
</dbReference>
<keyword evidence="4 5" id="KW-0067">ATP-binding</keyword>
<reference evidence="7 8" key="1">
    <citation type="submission" date="2022-01" db="EMBL/GenBank/DDBJ databases">
        <title>Whole genome-based taxonomy of the Shewanellaceae.</title>
        <authorList>
            <person name="Martin-Rodriguez A.J."/>
        </authorList>
    </citation>
    <scope>NUCLEOTIDE SEQUENCE [LARGE SCALE GENOMIC DNA]</scope>
    <source>
        <strain evidence="7 8">DSM 21332</strain>
    </source>
</reference>
<dbReference type="InterPro" id="IPR011990">
    <property type="entry name" value="TPR-like_helical_dom_sf"/>
</dbReference>
<gene>
    <name evidence="7" type="ORF">L2725_22205</name>
</gene>
<keyword evidence="3 7" id="KW-0418">Kinase</keyword>
<dbReference type="PROSITE" id="PS50011">
    <property type="entry name" value="PROTEIN_KINASE_DOM"/>
    <property type="match status" value="1"/>
</dbReference>
<evidence type="ECO:0000256" key="2">
    <source>
        <dbReference type="ARBA" id="ARBA00022741"/>
    </source>
</evidence>
<dbReference type="InterPro" id="IPR017441">
    <property type="entry name" value="Protein_kinase_ATP_BS"/>
</dbReference>
<dbReference type="CDD" id="cd14014">
    <property type="entry name" value="STKc_PknB_like"/>
    <property type="match status" value="1"/>
</dbReference>
<accession>A0ABT0ND96</accession>
<evidence type="ECO:0000256" key="5">
    <source>
        <dbReference type="PROSITE-ProRule" id="PRU10141"/>
    </source>
</evidence>
<evidence type="ECO:0000313" key="7">
    <source>
        <dbReference type="EMBL" id="MCL2916453.1"/>
    </source>
</evidence>
<proteinExistence type="predicted"/>
<dbReference type="InterPro" id="IPR011009">
    <property type="entry name" value="Kinase-like_dom_sf"/>
</dbReference>
<dbReference type="InterPro" id="IPR000719">
    <property type="entry name" value="Prot_kinase_dom"/>
</dbReference>
<evidence type="ECO:0000256" key="3">
    <source>
        <dbReference type="ARBA" id="ARBA00022777"/>
    </source>
</evidence>
<dbReference type="Pfam" id="PF00069">
    <property type="entry name" value="Pkinase"/>
    <property type="match status" value="1"/>
</dbReference>
<keyword evidence="8" id="KW-1185">Reference proteome</keyword>
<dbReference type="PANTHER" id="PTHR43289">
    <property type="entry name" value="MITOGEN-ACTIVATED PROTEIN KINASE KINASE KINASE 20-RELATED"/>
    <property type="match status" value="1"/>
</dbReference>
<dbReference type="PROSITE" id="PS00108">
    <property type="entry name" value="PROTEIN_KINASE_ST"/>
    <property type="match status" value="1"/>
</dbReference>
<evidence type="ECO:0000256" key="4">
    <source>
        <dbReference type="ARBA" id="ARBA00022840"/>
    </source>
</evidence>
<dbReference type="PROSITE" id="PS00107">
    <property type="entry name" value="PROTEIN_KINASE_ATP"/>
    <property type="match status" value="1"/>
</dbReference>
<evidence type="ECO:0000256" key="1">
    <source>
        <dbReference type="ARBA" id="ARBA00022679"/>
    </source>
</evidence>
<keyword evidence="1" id="KW-0808">Transferase</keyword>
<dbReference type="PANTHER" id="PTHR43289:SF6">
    <property type="entry name" value="SERINE_THREONINE-PROTEIN KINASE NEKL-3"/>
    <property type="match status" value="1"/>
</dbReference>
<sequence>MQAQPESIGPYLLETELGSGSHGRVYKAWDPRLSRWVAIKLLYDFQADSLTSEAKLLAELNHPNIVVVYDLLTHHGMPALVMEYLPGDNLAARLQRQGALPWQHALELTRQIAAGLDAAHSRQIIHGDLKPENLIFDQQDQLKIGDFGIARREWQPGQAFGSCLSISPEQLRGEAAGKQSDLYAVGLLLYRMLTGEHPFEQEDEQADMFARMLNSPCPKVDGVPESVNNLLASLLSPEPANRPASAADLVQQLSPSPVSQDPTLLHPPVIVAPQPRRISPWFWGAVASMLVLVAGWWFWPVTPTYVLAPRPQITAGEDIEDLPLIRAAVYQGITEALTRQQDTRLIELPGGIAPSEQDWTRALKQTAADQMLISELACQQDECALTLSHVDAESRLIKRDTLRFPTENLLFIGDYVQRYWQVDQSEQAQASNEADYRKLLTLHESYQAKEIGRRDYLNLLEPYGCRFQLSCRELLRLYKREARSQRQSEWLDKADALLDSADFGFQPRFLDIDAIYLALLRSDFEGADKLLNSLEGLFFTDDLVLGLRARWYFEQGFDVKGLAMMARLAEQRPSALNRFNYALMHYRLGQYEEATDVLQVLSSDMPQYTKARELLADILFAQGRWVEAESQFRTLLKIPELQTWPNYVNLGLSLMMQSKLHEAEVELKSAYVLAPNNPTVMMNLADASFLQNKYSESRLLYTKTLEIYDVEPPREAKDYLTIAQAHARLYRSEEANLALLKVLKDAPTDPLTSLNIALVYLFLGDKEVCYSYLEHSIEAGLPLNWLNSPWLASLEGDPTFERMKAGDMARVD</sequence>
<keyword evidence="2 5" id="KW-0547">Nucleotide-binding</keyword>
<feature type="binding site" evidence="5">
    <location>
        <position position="40"/>
    </location>
    <ligand>
        <name>ATP</name>
        <dbReference type="ChEBI" id="CHEBI:30616"/>
    </ligand>
</feature>
<dbReference type="InterPro" id="IPR008271">
    <property type="entry name" value="Ser/Thr_kinase_AS"/>
</dbReference>
<dbReference type="EMBL" id="JAKIKT010000015">
    <property type="protein sequence ID" value="MCL2916453.1"/>
    <property type="molecule type" value="Genomic_DNA"/>
</dbReference>
<evidence type="ECO:0000313" key="8">
    <source>
        <dbReference type="Proteomes" id="UP001202831"/>
    </source>
</evidence>
<organism evidence="7 8">
    <name type="scientific">Shewanella corallii</name>
    <dbReference type="NCBI Taxonomy" id="560080"/>
    <lineage>
        <taxon>Bacteria</taxon>
        <taxon>Pseudomonadati</taxon>
        <taxon>Pseudomonadota</taxon>
        <taxon>Gammaproteobacteria</taxon>
        <taxon>Alteromonadales</taxon>
        <taxon>Shewanellaceae</taxon>
        <taxon>Shewanella</taxon>
    </lineage>
</organism>
<dbReference type="Gene3D" id="1.25.40.10">
    <property type="entry name" value="Tetratricopeptide repeat domain"/>
    <property type="match status" value="1"/>
</dbReference>
<dbReference type="RefSeq" id="WP_249250982.1">
    <property type="nucleotide sequence ID" value="NZ_JAKIKT010000015.1"/>
</dbReference>
<dbReference type="Proteomes" id="UP001202831">
    <property type="component" value="Unassembled WGS sequence"/>
</dbReference>
<comment type="caution">
    <text evidence="7">The sequence shown here is derived from an EMBL/GenBank/DDBJ whole genome shotgun (WGS) entry which is preliminary data.</text>
</comment>
<dbReference type="Pfam" id="PF12895">
    <property type="entry name" value="ANAPC3"/>
    <property type="match status" value="1"/>
</dbReference>
<dbReference type="GO" id="GO:0016301">
    <property type="term" value="F:kinase activity"/>
    <property type="evidence" value="ECO:0007669"/>
    <property type="project" value="UniProtKB-KW"/>
</dbReference>
<protein>
    <submittedName>
        <fullName evidence="7">Protein kinase</fullName>
    </submittedName>
</protein>